<protein>
    <recommendedName>
        <fullName evidence="4 14">Undecaprenyl-diphosphatase</fullName>
        <ecNumber evidence="3 14">3.6.1.27</ecNumber>
    </recommendedName>
    <alternativeName>
        <fullName evidence="12 14">Bacitracin resistance protein</fullName>
    </alternativeName>
    <alternativeName>
        <fullName evidence="11 14">Undecaprenyl pyrophosphate phosphatase</fullName>
    </alternativeName>
</protein>
<evidence type="ECO:0000256" key="7">
    <source>
        <dbReference type="ARBA" id="ARBA00022801"/>
    </source>
</evidence>
<dbReference type="InterPro" id="IPR003824">
    <property type="entry name" value="UppP"/>
</dbReference>
<dbReference type="GO" id="GO:0050380">
    <property type="term" value="F:undecaprenyl-diphosphatase activity"/>
    <property type="evidence" value="ECO:0007669"/>
    <property type="project" value="UniProtKB-EC"/>
</dbReference>
<dbReference type="NCBIfam" id="NF001393">
    <property type="entry name" value="PRK00281.2-4"/>
    <property type="match status" value="1"/>
</dbReference>
<dbReference type="EC" id="3.6.1.27" evidence="3 14"/>
<feature type="transmembrane region" description="Helical" evidence="14">
    <location>
        <begin position="116"/>
        <end position="132"/>
    </location>
</feature>
<feature type="transmembrane region" description="Helical" evidence="14">
    <location>
        <begin position="6"/>
        <end position="29"/>
    </location>
</feature>
<gene>
    <name evidence="14" type="primary">uppP</name>
    <name evidence="15" type="ORF">ACFQ45_02555</name>
</gene>
<accession>A0ABW4AYA6</accession>
<comment type="caution">
    <text evidence="15">The sequence shown here is derived from an EMBL/GenBank/DDBJ whole genome shotgun (WGS) entry which is preliminary data.</text>
</comment>
<evidence type="ECO:0000256" key="13">
    <source>
        <dbReference type="ARBA" id="ARBA00047594"/>
    </source>
</evidence>
<evidence type="ECO:0000256" key="10">
    <source>
        <dbReference type="ARBA" id="ARBA00023251"/>
    </source>
</evidence>
<dbReference type="Pfam" id="PF02673">
    <property type="entry name" value="BacA"/>
    <property type="match status" value="1"/>
</dbReference>
<evidence type="ECO:0000256" key="2">
    <source>
        <dbReference type="ARBA" id="ARBA00010621"/>
    </source>
</evidence>
<dbReference type="PANTHER" id="PTHR30622">
    <property type="entry name" value="UNDECAPRENYL-DIPHOSPHATASE"/>
    <property type="match status" value="1"/>
</dbReference>
<comment type="miscellaneous">
    <text evidence="14">Bacitracin is thought to be involved in the inhibition of peptidoglycan synthesis by sequestering undecaprenyl diphosphate, thereby reducing the pool of lipid carrier available.</text>
</comment>
<dbReference type="Proteomes" id="UP001597059">
    <property type="component" value="Unassembled WGS sequence"/>
</dbReference>
<keyword evidence="14" id="KW-0133">Cell shape</keyword>
<keyword evidence="10 14" id="KW-0046">Antibiotic resistance</keyword>
<evidence type="ECO:0000256" key="5">
    <source>
        <dbReference type="ARBA" id="ARBA00022475"/>
    </source>
</evidence>
<evidence type="ECO:0000256" key="1">
    <source>
        <dbReference type="ARBA" id="ARBA00004651"/>
    </source>
</evidence>
<feature type="transmembrane region" description="Helical" evidence="14">
    <location>
        <begin position="184"/>
        <end position="204"/>
    </location>
</feature>
<comment type="function">
    <text evidence="14">Catalyzes the dephosphorylation of undecaprenyl diphosphate (UPP). Confers resistance to bacitracin.</text>
</comment>
<dbReference type="RefSeq" id="WP_377365002.1">
    <property type="nucleotide sequence ID" value="NZ_JBHTMN010000003.1"/>
</dbReference>
<sequence>MLWYHIVFLALIQGLTEFLPISSSAHLILPAQIFSWPDQGLAFDVAVHVGTLIAVVSYFAKDILAVSRGWLGSLGKGQSSEDSRLGWWIILGTLPAVLIGLAFENFIESNLRSIEVIAYTTIGFGILLWVSDRFFPERLEQKDLSIKSVLFIGVAQALALIPGTSRSGITMTAARFMGFSRSTAARFSFLLSIPLILAAGTLKLCELLTSEIPVDWTAIVAGVVLSAVSAYLCIYLFLKWLNQIGFLPFMIYRLALGFALLWLVYMGQ</sequence>
<evidence type="ECO:0000256" key="8">
    <source>
        <dbReference type="ARBA" id="ARBA00022989"/>
    </source>
</evidence>
<reference evidence="16" key="1">
    <citation type="journal article" date="2019" name="Int. J. Syst. Evol. Microbiol.">
        <title>The Global Catalogue of Microorganisms (GCM) 10K type strain sequencing project: providing services to taxonomists for standard genome sequencing and annotation.</title>
        <authorList>
            <consortium name="The Broad Institute Genomics Platform"/>
            <consortium name="The Broad Institute Genome Sequencing Center for Infectious Disease"/>
            <person name="Wu L."/>
            <person name="Ma J."/>
        </authorList>
    </citation>
    <scope>NUCLEOTIDE SEQUENCE [LARGE SCALE GENOMIC DNA]</scope>
    <source>
        <strain evidence="16">JCM 30774</strain>
    </source>
</reference>
<organism evidence="15 16">
    <name type="scientific">Rhodanobacter aciditrophus</name>
    <dbReference type="NCBI Taxonomy" id="1623218"/>
    <lineage>
        <taxon>Bacteria</taxon>
        <taxon>Pseudomonadati</taxon>
        <taxon>Pseudomonadota</taxon>
        <taxon>Gammaproteobacteria</taxon>
        <taxon>Lysobacterales</taxon>
        <taxon>Rhodanobacteraceae</taxon>
        <taxon>Rhodanobacter</taxon>
    </lineage>
</organism>
<comment type="similarity">
    <text evidence="2 14">Belongs to the UppP family.</text>
</comment>
<name>A0ABW4AYA6_9GAMM</name>
<comment type="catalytic activity">
    <reaction evidence="13 14">
        <text>di-trans,octa-cis-undecaprenyl diphosphate + H2O = di-trans,octa-cis-undecaprenyl phosphate + phosphate + H(+)</text>
        <dbReference type="Rhea" id="RHEA:28094"/>
        <dbReference type="ChEBI" id="CHEBI:15377"/>
        <dbReference type="ChEBI" id="CHEBI:15378"/>
        <dbReference type="ChEBI" id="CHEBI:43474"/>
        <dbReference type="ChEBI" id="CHEBI:58405"/>
        <dbReference type="ChEBI" id="CHEBI:60392"/>
        <dbReference type="EC" id="3.6.1.27"/>
    </reaction>
</comment>
<evidence type="ECO:0000256" key="6">
    <source>
        <dbReference type="ARBA" id="ARBA00022692"/>
    </source>
</evidence>
<keyword evidence="6 14" id="KW-0812">Transmembrane</keyword>
<evidence type="ECO:0000256" key="14">
    <source>
        <dbReference type="HAMAP-Rule" id="MF_01006"/>
    </source>
</evidence>
<keyword evidence="14" id="KW-0961">Cell wall biogenesis/degradation</keyword>
<evidence type="ECO:0000313" key="15">
    <source>
        <dbReference type="EMBL" id="MFD1382231.1"/>
    </source>
</evidence>
<feature type="transmembrane region" description="Helical" evidence="14">
    <location>
        <begin position="144"/>
        <end position="163"/>
    </location>
</feature>
<evidence type="ECO:0000256" key="12">
    <source>
        <dbReference type="ARBA" id="ARBA00032932"/>
    </source>
</evidence>
<keyword evidence="16" id="KW-1185">Reference proteome</keyword>
<keyword evidence="7 14" id="KW-0378">Hydrolase</keyword>
<dbReference type="EMBL" id="JBHTMN010000003">
    <property type="protein sequence ID" value="MFD1382231.1"/>
    <property type="molecule type" value="Genomic_DNA"/>
</dbReference>
<feature type="transmembrane region" description="Helical" evidence="14">
    <location>
        <begin position="245"/>
        <end position="265"/>
    </location>
</feature>
<feature type="transmembrane region" description="Helical" evidence="14">
    <location>
        <begin position="85"/>
        <end position="104"/>
    </location>
</feature>
<keyword evidence="8 14" id="KW-1133">Transmembrane helix</keyword>
<keyword evidence="9 14" id="KW-0472">Membrane</keyword>
<evidence type="ECO:0000313" key="16">
    <source>
        <dbReference type="Proteomes" id="UP001597059"/>
    </source>
</evidence>
<evidence type="ECO:0000256" key="3">
    <source>
        <dbReference type="ARBA" id="ARBA00012374"/>
    </source>
</evidence>
<keyword evidence="14" id="KW-0573">Peptidoglycan synthesis</keyword>
<keyword evidence="5 14" id="KW-1003">Cell membrane</keyword>
<evidence type="ECO:0000256" key="4">
    <source>
        <dbReference type="ARBA" id="ARBA00021581"/>
    </source>
</evidence>
<dbReference type="HAMAP" id="MF_01006">
    <property type="entry name" value="Undec_diphosphatase"/>
    <property type="match status" value="1"/>
</dbReference>
<comment type="subcellular location">
    <subcellularLocation>
        <location evidence="1 14">Cell membrane</location>
        <topology evidence="1 14">Multi-pass membrane protein</topology>
    </subcellularLocation>
</comment>
<proteinExistence type="inferred from homology"/>
<dbReference type="PANTHER" id="PTHR30622:SF4">
    <property type="entry name" value="UNDECAPRENYL-DIPHOSPHATASE"/>
    <property type="match status" value="1"/>
</dbReference>
<feature type="transmembrane region" description="Helical" evidence="14">
    <location>
        <begin position="216"/>
        <end position="238"/>
    </location>
</feature>
<evidence type="ECO:0000256" key="11">
    <source>
        <dbReference type="ARBA" id="ARBA00032707"/>
    </source>
</evidence>
<evidence type="ECO:0000256" key="9">
    <source>
        <dbReference type="ARBA" id="ARBA00023136"/>
    </source>
</evidence>
<dbReference type="NCBIfam" id="TIGR00753">
    <property type="entry name" value="undec_PP_bacA"/>
    <property type="match status" value="1"/>
</dbReference>